<reference evidence="1" key="1">
    <citation type="journal article" date="2020" name="Nature">
        <title>Giant virus diversity and host interactions through global metagenomics.</title>
        <authorList>
            <person name="Schulz F."/>
            <person name="Roux S."/>
            <person name="Paez-Espino D."/>
            <person name="Jungbluth S."/>
            <person name="Walsh D.A."/>
            <person name="Denef V.J."/>
            <person name="McMahon K.D."/>
            <person name="Konstantinidis K.T."/>
            <person name="Eloe-Fadrosh E.A."/>
            <person name="Kyrpides N.C."/>
            <person name="Woyke T."/>
        </authorList>
    </citation>
    <scope>NUCLEOTIDE SEQUENCE</scope>
    <source>
        <strain evidence="1">GVMAG-M-3300025138-11</strain>
    </source>
</reference>
<name>A0A6C0IVE3_9ZZZZ</name>
<sequence length="54" mass="6523">MDKNKNILNILLEYLEEYSDSLNKNILKKKIISNKLEKIYNSKNLNDEYIKYVI</sequence>
<dbReference type="AlphaFoldDB" id="A0A6C0IVE3"/>
<protein>
    <submittedName>
        <fullName evidence="1">Uncharacterized protein</fullName>
    </submittedName>
</protein>
<evidence type="ECO:0000313" key="1">
    <source>
        <dbReference type="EMBL" id="QHT97261.1"/>
    </source>
</evidence>
<proteinExistence type="predicted"/>
<accession>A0A6C0IVE3</accession>
<dbReference type="EMBL" id="MN740274">
    <property type="protein sequence ID" value="QHT97261.1"/>
    <property type="molecule type" value="Genomic_DNA"/>
</dbReference>
<organism evidence="1">
    <name type="scientific">viral metagenome</name>
    <dbReference type="NCBI Taxonomy" id="1070528"/>
    <lineage>
        <taxon>unclassified sequences</taxon>
        <taxon>metagenomes</taxon>
        <taxon>organismal metagenomes</taxon>
    </lineage>
</organism>